<comment type="subcellular location">
    <subcellularLocation>
        <location evidence="1">Membrane</location>
        <topology evidence="1">Multi-pass membrane protein</topology>
    </subcellularLocation>
</comment>
<keyword evidence="6 8" id="KW-0472">Membrane</keyword>
<dbReference type="AlphaFoldDB" id="A0A8H7TEP0"/>
<protein>
    <recommendedName>
        <fullName evidence="11">Potassium transport protein</fullName>
    </recommendedName>
</protein>
<feature type="region of interest" description="Disordered" evidence="7">
    <location>
        <begin position="344"/>
        <end position="369"/>
    </location>
</feature>
<feature type="transmembrane region" description="Helical" evidence="8">
    <location>
        <begin position="740"/>
        <end position="759"/>
    </location>
</feature>
<dbReference type="GO" id="GO:0140107">
    <property type="term" value="F:high-affinity potassium ion transmembrane transporter activity"/>
    <property type="evidence" value="ECO:0007669"/>
    <property type="project" value="TreeGrafter"/>
</dbReference>
<feature type="transmembrane region" description="Helical" evidence="8">
    <location>
        <begin position="43"/>
        <end position="62"/>
    </location>
</feature>
<feature type="transmembrane region" description="Helical" evidence="8">
    <location>
        <begin position="416"/>
        <end position="440"/>
    </location>
</feature>
<feature type="transmembrane region" description="Helical" evidence="8">
    <location>
        <begin position="716"/>
        <end position="734"/>
    </location>
</feature>
<evidence type="ECO:0000256" key="3">
    <source>
        <dbReference type="ARBA" id="ARBA00022692"/>
    </source>
</evidence>
<evidence type="ECO:0000256" key="7">
    <source>
        <dbReference type="SAM" id="MobiDB-lite"/>
    </source>
</evidence>
<dbReference type="GO" id="GO:0005886">
    <property type="term" value="C:plasma membrane"/>
    <property type="evidence" value="ECO:0007669"/>
    <property type="project" value="TreeGrafter"/>
</dbReference>
<name>A0A8H7TEP0_9HELO</name>
<evidence type="ECO:0000256" key="2">
    <source>
        <dbReference type="ARBA" id="ARBA00022448"/>
    </source>
</evidence>
<dbReference type="Pfam" id="PF02386">
    <property type="entry name" value="TrkH"/>
    <property type="match status" value="1"/>
</dbReference>
<evidence type="ECO:0000256" key="1">
    <source>
        <dbReference type="ARBA" id="ARBA00004141"/>
    </source>
</evidence>
<dbReference type="Proteomes" id="UP000664132">
    <property type="component" value="Unassembled WGS sequence"/>
</dbReference>
<evidence type="ECO:0000256" key="6">
    <source>
        <dbReference type="ARBA" id="ARBA00023136"/>
    </source>
</evidence>
<accession>A0A8H7TEP0</accession>
<proteinExistence type="predicted"/>
<dbReference type="InterPro" id="IPR003445">
    <property type="entry name" value="Cat_transpt"/>
</dbReference>
<reference evidence="9" key="1">
    <citation type="submission" date="2021-02" db="EMBL/GenBank/DDBJ databases">
        <title>Genome sequence Cadophora malorum strain M34.</title>
        <authorList>
            <person name="Stefanovic E."/>
            <person name="Vu D."/>
            <person name="Scully C."/>
            <person name="Dijksterhuis J."/>
            <person name="Roader J."/>
            <person name="Houbraken J."/>
        </authorList>
    </citation>
    <scope>NUCLEOTIDE SEQUENCE</scope>
    <source>
        <strain evidence="9">M34</strain>
    </source>
</reference>
<evidence type="ECO:0000256" key="4">
    <source>
        <dbReference type="ARBA" id="ARBA00022989"/>
    </source>
</evidence>
<keyword evidence="5" id="KW-0406">Ion transport</keyword>
<feature type="region of interest" description="Disordered" evidence="7">
    <location>
        <begin position="194"/>
        <end position="327"/>
    </location>
</feature>
<sequence>MTRSRSTRPHNTLRTRMGDENSKRELALGVKALPPPLNFITIHYAYIISTCLVASVIFWGIGRGVAQGNGKVEFVDALFLVVSGELHFNIFLYRTVFLRRSVGSDSMTEAGLNTVNLSQLALAQQIILFLLIIIGSSIFVSVSTVWTRKRVFENRFRGVVKGSKRGRFRGGILGRGGEGGGNGIGEVSVGERLEEQRKQGDGGDERVFESRHSGPRDPTSLLPRGGPDLGSGSVARGELLDSKLDLGSGDEGGMGEEKGKGKSTRPAINMHALPLEGLHSSTRTESRGAGAIGDTDHISAMRPASSARRETDGDFDPGADTSAAGPRHRILNFASSDVHPSTLLRRLKRKTTASDSREGRESDLNLDLKRQNTELDQATYPHYLTRHTTGRNAQFYGLSREEREHLGGVEYRAITLLGWVVPLYFVLWQLLGCIGLGAYMKMNKEEVAGYLQRSVGFQQLGYELLDANLIPFQTSIYTLVTMGMMILAGNTAYPLILRVILSLMLKALNAIYPSPTTHATHKATLRFILTYPRRVYTHLFPSAPTLWLLFMAITLNGIDWLAFELLNIGNPAVEVIPHNFRVLDGLFQALAVRSGGFYIIGISEVRIGLQVLYVIMMYISVYPVVITMRGSNVYEERSLGIYAGDDEEEMDWNKKGVSSAGDSPTKRSTALQSFLTTISSLTHPFQSSPHHHHHLHTPTRTQFIRQQIRGQLAHDIWLLVLAVLLITCIEGSSFENDPVTFSVFNIIFEVMSGYGCVGISTGMKGQDYSFSGGWRTSSKVLLCVVMVRGRHRGLPVALDRAVRLPGWEEVGDELVCGERVAKERDVVILREGANMMFDLVMRLERVLGGGRRTSSAGD</sequence>
<feature type="transmembrane region" description="Helical" evidence="8">
    <location>
        <begin position="469"/>
        <end position="488"/>
    </location>
</feature>
<evidence type="ECO:0000256" key="8">
    <source>
        <dbReference type="SAM" id="Phobius"/>
    </source>
</evidence>
<feature type="transmembrane region" description="Helical" evidence="8">
    <location>
        <begin position="607"/>
        <end position="628"/>
    </location>
</feature>
<dbReference type="OrthoDB" id="9999863at2759"/>
<dbReference type="EMBL" id="JAFJYH010000138">
    <property type="protein sequence ID" value="KAG4418081.1"/>
    <property type="molecule type" value="Genomic_DNA"/>
</dbReference>
<feature type="transmembrane region" description="Helical" evidence="8">
    <location>
        <begin position="546"/>
        <end position="568"/>
    </location>
</feature>
<evidence type="ECO:0000313" key="9">
    <source>
        <dbReference type="EMBL" id="KAG4418081.1"/>
    </source>
</evidence>
<organism evidence="9 10">
    <name type="scientific">Cadophora malorum</name>
    <dbReference type="NCBI Taxonomy" id="108018"/>
    <lineage>
        <taxon>Eukaryota</taxon>
        <taxon>Fungi</taxon>
        <taxon>Dikarya</taxon>
        <taxon>Ascomycota</taxon>
        <taxon>Pezizomycotina</taxon>
        <taxon>Leotiomycetes</taxon>
        <taxon>Helotiales</taxon>
        <taxon>Ploettnerulaceae</taxon>
        <taxon>Cadophora</taxon>
    </lineage>
</organism>
<evidence type="ECO:0000256" key="5">
    <source>
        <dbReference type="ARBA" id="ARBA00023065"/>
    </source>
</evidence>
<evidence type="ECO:0008006" key="11">
    <source>
        <dbReference type="Google" id="ProtNLM"/>
    </source>
</evidence>
<gene>
    <name evidence="9" type="ORF">IFR04_008818</name>
</gene>
<feature type="transmembrane region" description="Helical" evidence="8">
    <location>
        <begin position="126"/>
        <end position="147"/>
    </location>
</feature>
<comment type="caution">
    <text evidence="9">The sequence shown here is derived from an EMBL/GenBank/DDBJ whole genome shotgun (WGS) entry which is preliminary data.</text>
</comment>
<keyword evidence="10" id="KW-1185">Reference proteome</keyword>
<evidence type="ECO:0000313" key="10">
    <source>
        <dbReference type="Proteomes" id="UP000664132"/>
    </source>
</evidence>
<keyword evidence="4 8" id="KW-1133">Transmembrane helix</keyword>
<dbReference type="InterPro" id="IPR051143">
    <property type="entry name" value="TrkH_K-transport"/>
</dbReference>
<feature type="compositionally biased region" description="Basic and acidic residues" evidence="7">
    <location>
        <begin position="355"/>
        <end position="369"/>
    </location>
</feature>
<feature type="transmembrane region" description="Helical" evidence="8">
    <location>
        <begin position="74"/>
        <end position="93"/>
    </location>
</feature>
<feature type="compositionally biased region" description="Basic and acidic residues" evidence="7">
    <location>
        <begin position="194"/>
        <end position="215"/>
    </location>
</feature>
<dbReference type="GO" id="GO:1990573">
    <property type="term" value="P:potassium ion import across plasma membrane"/>
    <property type="evidence" value="ECO:0007669"/>
    <property type="project" value="TreeGrafter"/>
</dbReference>
<dbReference type="GO" id="GO:0030007">
    <property type="term" value="P:intracellular potassium ion homeostasis"/>
    <property type="evidence" value="ECO:0007669"/>
    <property type="project" value="TreeGrafter"/>
</dbReference>
<dbReference type="PANTHER" id="PTHR31064:SF37">
    <property type="entry name" value="TRANSPORTER, PUTATIVE (EUROFUNG)-RELATED"/>
    <property type="match status" value="1"/>
</dbReference>
<dbReference type="PANTHER" id="PTHR31064">
    <property type="entry name" value="POTASSIUM TRANSPORT PROTEIN DDB_G0292412-RELATED"/>
    <property type="match status" value="1"/>
</dbReference>
<keyword evidence="2" id="KW-0813">Transport</keyword>
<keyword evidence="3 8" id="KW-0812">Transmembrane</keyword>